<dbReference type="EMBL" id="JBFOLK010000009">
    <property type="protein sequence ID" value="KAL2484938.1"/>
    <property type="molecule type" value="Genomic_DNA"/>
</dbReference>
<dbReference type="PANTHER" id="PTHR13902">
    <property type="entry name" value="SERINE/THREONINE-PROTEIN KINASE WNK WITH NO LYSINE -RELATED"/>
    <property type="match status" value="1"/>
</dbReference>
<dbReference type="SMART" id="SM00220">
    <property type="entry name" value="S_TKc"/>
    <property type="match status" value="1"/>
</dbReference>
<feature type="domain" description="Protein kinase" evidence="10">
    <location>
        <begin position="29"/>
        <end position="287"/>
    </location>
</feature>
<keyword evidence="12" id="KW-1185">Reference proteome</keyword>
<name>A0ABD1R941_9LAMI</name>
<evidence type="ECO:0000259" key="10">
    <source>
        <dbReference type="PROSITE" id="PS50011"/>
    </source>
</evidence>
<evidence type="ECO:0000313" key="12">
    <source>
        <dbReference type="Proteomes" id="UP001604336"/>
    </source>
</evidence>
<comment type="catalytic activity">
    <reaction evidence="8">
        <text>L-seryl-[protein] + ATP = O-phospho-L-seryl-[protein] + ADP + H(+)</text>
        <dbReference type="Rhea" id="RHEA:17989"/>
        <dbReference type="Rhea" id="RHEA-COMP:9863"/>
        <dbReference type="Rhea" id="RHEA-COMP:11604"/>
        <dbReference type="ChEBI" id="CHEBI:15378"/>
        <dbReference type="ChEBI" id="CHEBI:29999"/>
        <dbReference type="ChEBI" id="CHEBI:30616"/>
        <dbReference type="ChEBI" id="CHEBI:83421"/>
        <dbReference type="ChEBI" id="CHEBI:456216"/>
        <dbReference type="EC" id="2.7.11.1"/>
    </reaction>
</comment>
<dbReference type="GO" id="GO:0005524">
    <property type="term" value="F:ATP binding"/>
    <property type="evidence" value="ECO:0007669"/>
    <property type="project" value="UniProtKB-KW"/>
</dbReference>
<dbReference type="PROSITE" id="PS00108">
    <property type="entry name" value="PROTEIN_KINASE_ST"/>
    <property type="match status" value="1"/>
</dbReference>
<evidence type="ECO:0000256" key="7">
    <source>
        <dbReference type="ARBA" id="ARBA00047899"/>
    </source>
</evidence>
<sequence length="598" mass="68647">MYKTRVGKAIAGEKLLLGYVETDPSRRYGRYRDILGKGATKTVYKAFDEFLGMEVAWNQVKLNDVFGSPEELQRLYSEVHLLKNLDHRSIMQLNTSWIDVDRRTFNFITEMFTSGSLREYRQRYKQVNIGAIKNWARQILEGLDYLHTHDPPVIHRDLKCDNIFVNGHLGQVKIGDLGLAAILHGTHHAHSVIGTPEFMAPELYEEEYDELVDVYSFGMCVLEMLTSEYPYCECSNPAQIYKKVTSGKLPEAFYGITDAEAQRFIGRCLQNATKRPSAHELLMDPFLAREEEQLPTATNPSDKLVPDRKMLESQTSSGDSKRSTDMTITGTINSEDDAIFLRVQISDKDGDARNIYFPFDTSNETAFDVATEMVKELEITDWKPFEIADMIDEEISALVPTWKDWNSIKQNHQQHSFNYHEDDDDSPHHPFYSVSSLSSSLASLSDLLSPRGDEFHHQNNSGHDWDQEDFKVPDDASSQSSSNSYQCSNLKYYSANEDDPDLIYQREEPRQIPKILQKCTRFCPETDITRSRCNKNSNVLLDTEVSCGARNKQKMIRARSLVDIRSQLLHKTLLEEINKRRLFKTVGAVEHIGYRQPE</sequence>
<dbReference type="InterPro" id="IPR008271">
    <property type="entry name" value="Ser/Thr_kinase_AS"/>
</dbReference>
<dbReference type="Proteomes" id="UP001604336">
    <property type="component" value="Unassembled WGS sequence"/>
</dbReference>
<reference evidence="12" key="1">
    <citation type="submission" date="2024-07" db="EMBL/GenBank/DDBJ databases">
        <title>Two chromosome-level genome assemblies of Korean endemic species Abeliophyllum distichum and Forsythia ovata (Oleaceae).</title>
        <authorList>
            <person name="Jang H."/>
        </authorList>
    </citation>
    <scope>NUCLEOTIDE SEQUENCE [LARGE SCALE GENOMIC DNA]</scope>
</reference>
<evidence type="ECO:0000256" key="3">
    <source>
        <dbReference type="ARBA" id="ARBA00022679"/>
    </source>
</evidence>
<proteinExistence type="predicted"/>
<evidence type="ECO:0000256" key="9">
    <source>
        <dbReference type="SAM" id="MobiDB-lite"/>
    </source>
</evidence>
<evidence type="ECO:0000256" key="4">
    <source>
        <dbReference type="ARBA" id="ARBA00022741"/>
    </source>
</evidence>
<dbReference type="FunFam" id="3.30.200.20:FF:000075">
    <property type="entry name" value="Probable serine/threonine-protein kinase WNK1"/>
    <property type="match status" value="1"/>
</dbReference>
<gene>
    <name evidence="11" type="ORF">Adt_29694</name>
</gene>
<dbReference type="Gene3D" id="3.30.200.20">
    <property type="entry name" value="Phosphorylase Kinase, domain 1"/>
    <property type="match status" value="1"/>
</dbReference>
<keyword evidence="3" id="KW-0808">Transferase</keyword>
<protein>
    <recommendedName>
        <fullName evidence="1">non-specific serine/threonine protein kinase</fullName>
        <ecNumber evidence="1">2.7.11.1</ecNumber>
    </recommendedName>
</protein>
<dbReference type="CDD" id="cd13983">
    <property type="entry name" value="STKc_WNK"/>
    <property type="match status" value="1"/>
</dbReference>
<evidence type="ECO:0000256" key="1">
    <source>
        <dbReference type="ARBA" id="ARBA00012513"/>
    </source>
</evidence>
<feature type="region of interest" description="Disordered" evidence="9">
    <location>
        <begin position="452"/>
        <end position="485"/>
    </location>
</feature>
<feature type="region of interest" description="Disordered" evidence="9">
    <location>
        <begin position="291"/>
        <end position="326"/>
    </location>
</feature>
<dbReference type="FunFam" id="1.10.510.10:FF:000046">
    <property type="entry name" value="probable serine/threonine-protein kinase WNK9"/>
    <property type="match status" value="1"/>
</dbReference>
<keyword evidence="4" id="KW-0547">Nucleotide-binding</keyword>
<dbReference type="InterPro" id="IPR000719">
    <property type="entry name" value="Prot_kinase_dom"/>
</dbReference>
<dbReference type="AlphaFoldDB" id="A0ABD1R941"/>
<dbReference type="EC" id="2.7.11.1" evidence="1"/>
<accession>A0ABD1R941</accession>
<evidence type="ECO:0000256" key="5">
    <source>
        <dbReference type="ARBA" id="ARBA00022777"/>
    </source>
</evidence>
<comment type="catalytic activity">
    <reaction evidence="7">
        <text>L-threonyl-[protein] + ATP = O-phospho-L-threonyl-[protein] + ADP + H(+)</text>
        <dbReference type="Rhea" id="RHEA:46608"/>
        <dbReference type="Rhea" id="RHEA-COMP:11060"/>
        <dbReference type="Rhea" id="RHEA-COMP:11605"/>
        <dbReference type="ChEBI" id="CHEBI:15378"/>
        <dbReference type="ChEBI" id="CHEBI:30013"/>
        <dbReference type="ChEBI" id="CHEBI:30616"/>
        <dbReference type="ChEBI" id="CHEBI:61977"/>
        <dbReference type="ChEBI" id="CHEBI:456216"/>
        <dbReference type="EC" id="2.7.11.1"/>
    </reaction>
</comment>
<keyword evidence="5 11" id="KW-0418">Kinase</keyword>
<evidence type="ECO:0000256" key="2">
    <source>
        <dbReference type="ARBA" id="ARBA00022527"/>
    </source>
</evidence>
<evidence type="ECO:0000313" key="11">
    <source>
        <dbReference type="EMBL" id="KAL2484938.1"/>
    </source>
</evidence>
<organism evidence="11 12">
    <name type="scientific">Abeliophyllum distichum</name>
    <dbReference type="NCBI Taxonomy" id="126358"/>
    <lineage>
        <taxon>Eukaryota</taxon>
        <taxon>Viridiplantae</taxon>
        <taxon>Streptophyta</taxon>
        <taxon>Embryophyta</taxon>
        <taxon>Tracheophyta</taxon>
        <taxon>Spermatophyta</taxon>
        <taxon>Magnoliopsida</taxon>
        <taxon>eudicotyledons</taxon>
        <taxon>Gunneridae</taxon>
        <taxon>Pentapetalae</taxon>
        <taxon>asterids</taxon>
        <taxon>lamiids</taxon>
        <taxon>Lamiales</taxon>
        <taxon>Oleaceae</taxon>
        <taxon>Forsythieae</taxon>
        <taxon>Abeliophyllum</taxon>
    </lineage>
</organism>
<keyword evidence="6" id="KW-0067">ATP-binding</keyword>
<keyword evidence="2" id="KW-0723">Serine/threonine-protein kinase</keyword>
<feature type="compositionally biased region" description="Basic and acidic residues" evidence="9">
    <location>
        <begin position="452"/>
        <end position="474"/>
    </location>
</feature>
<dbReference type="InterPro" id="IPR050588">
    <property type="entry name" value="WNK_Ser-Thr_kinase"/>
</dbReference>
<evidence type="ECO:0000256" key="8">
    <source>
        <dbReference type="ARBA" id="ARBA00048679"/>
    </source>
</evidence>
<dbReference type="Gene3D" id="1.10.510.10">
    <property type="entry name" value="Transferase(Phosphotransferase) domain 1"/>
    <property type="match status" value="1"/>
</dbReference>
<dbReference type="InterPro" id="IPR011009">
    <property type="entry name" value="Kinase-like_dom_sf"/>
</dbReference>
<evidence type="ECO:0000256" key="6">
    <source>
        <dbReference type="ARBA" id="ARBA00022840"/>
    </source>
</evidence>
<dbReference type="Pfam" id="PF00069">
    <property type="entry name" value="Pkinase"/>
    <property type="match status" value="1"/>
</dbReference>
<dbReference type="SUPFAM" id="SSF56112">
    <property type="entry name" value="Protein kinase-like (PK-like)"/>
    <property type="match status" value="1"/>
</dbReference>
<dbReference type="GO" id="GO:0004674">
    <property type="term" value="F:protein serine/threonine kinase activity"/>
    <property type="evidence" value="ECO:0007669"/>
    <property type="project" value="UniProtKB-KW"/>
</dbReference>
<dbReference type="PROSITE" id="PS50011">
    <property type="entry name" value="PROTEIN_KINASE_DOM"/>
    <property type="match status" value="1"/>
</dbReference>
<comment type="caution">
    <text evidence="11">The sequence shown here is derived from an EMBL/GenBank/DDBJ whole genome shotgun (WGS) entry which is preliminary data.</text>
</comment>